<keyword evidence="1" id="KW-1133">Transmembrane helix</keyword>
<dbReference type="InterPro" id="IPR008390">
    <property type="entry name" value="AWPM-19"/>
</dbReference>
<name>A0ABP0UDD8_9BRYO</name>
<keyword evidence="3" id="KW-1185">Reference proteome</keyword>
<proteinExistence type="predicted"/>
<dbReference type="PANTHER" id="PTHR33294:SF5">
    <property type="entry name" value="AWPM-19-LIKE FAMILY PROTEIN"/>
    <property type="match status" value="1"/>
</dbReference>
<evidence type="ECO:0000313" key="2">
    <source>
        <dbReference type="EMBL" id="CAK9219428.1"/>
    </source>
</evidence>
<feature type="transmembrane region" description="Helical" evidence="1">
    <location>
        <begin position="80"/>
        <end position="99"/>
    </location>
</feature>
<keyword evidence="1" id="KW-0812">Transmembrane</keyword>
<feature type="transmembrane region" description="Helical" evidence="1">
    <location>
        <begin position="45"/>
        <end position="68"/>
    </location>
</feature>
<feature type="transmembrane region" description="Helical" evidence="1">
    <location>
        <begin position="12"/>
        <end position="33"/>
    </location>
</feature>
<reference evidence="2" key="1">
    <citation type="submission" date="2024-02" db="EMBL/GenBank/DDBJ databases">
        <authorList>
            <consortium name="ELIXIR-Norway"/>
            <consortium name="Elixir Norway"/>
        </authorList>
    </citation>
    <scope>NUCLEOTIDE SEQUENCE</scope>
</reference>
<sequence>MALGKGKCFHLPLLVINFIFYFMSACIAGWGINKFMNGDSIGNSATLYFLQATLVASMVGLASVFAGIHHVRVWGTDSLSAAHATALIAWLLTLLAMGFACKEIHVCTGLSGRLKALEAFIIILAATELLYLLSLHAGILHASYGPTYRNNNVAGNTGVIGTKDANYGTPAASAV</sequence>
<gene>
    <name evidence="2" type="ORF">CSSPTR1EN2_LOCUS14497</name>
</gene>
<protein>
    <submittedName>
        <fullName evidence="2">Uncharacterized protein</fullName>
    </submittedName>
</protein>
<dbReference type="PROSITE" id="PS51257">
    <property type="entry name" value="PROKAR_LIPOPROTEIN"/>
    <property type="match status" value="1"/>
</dbReference>
<evidence type="ECO:0000313" key="3">
    <source>
        <dbReference type="Proteomes" id="UP001497512"/>
    </source>
</evidence>
<evidence type="ECO:0000256" key="1">
    <source>
        <dbReference type="SAM" id="Phobius"/>
    </source>
</evidence>
<dbReference type="Proteomes" id="UP001497512">
    <property type="component" value="Chromosome 3"/>
</dbReference>
<feature type="transmembrane region" description="Helical" evidence="1">
    <location>
        <begin position="119"/>
        <end position="140"/>
    </location>
</feature>
<dbReference type="PANTHER" id="PTHR33294">
    <property type="entry name" value="AWPM-19-LIKE FAMILY PROTEIN"/>
    <property type="match status" value="1"/>
</dbReference>
<dbReference type="Pfam" id="PF05512">
    <property type="entry name" value="AWPM-19"/>
    <property type="match status" value="1"/>
</dbReference>
<organism evidence="2 3">
    <name type="scientific">Sphagnum troendelagicum</name>
    <dbReference type="NCBI Taxonomy" id="128251"/>
    <lineage>
        <taxon>Eukaryota</taxon>
        <taxon>Viridiplantae</taxon>
        <taxon>Streptophyta</taxon>
        <taxon>Embryophyta</taxon>
        <taxon>Bryophyta</taxon>
        <taxon>Sphagnophytina</taxon>
        <taxon>Sphagnopsida</taxon>
        <taxon>Sphagnales</taxon>
        <taxon>Sphagnaceae</taxon>
        <taxon>Sphagnum</taxon>
    </lineage>
</organism>
<dbReference type="EMBL" id="OZ019895">
    <property type="protein sequence ID" value="CAK9219428.1"/>
    <property type="molecule type" value="Genomic_DNA"/>
</dbReference>
<keyword evidence="1" id="KW-0472">Membrane</keyword>
<accession>A0ABP0UDD8</accession>